<protein>
    <submittedName>
        <fullName evidence="3">Tetratricopeptide repeat protein</fullName>
    </submittedName>
</protein>
<sequence length="165" mass="18260">MSDKTQEKPQSTTRDLSQEDAERLIGGEITPGEFLGLSPERLYKIATLGHGMLKSGQLQQALEIFEGLTAASPYDSVFHCHLAATLARLERFDEAKSSYTRSLELNIANVDSLVGRGELYLRESKLPEALKDIQAALTLDPKAERDTTKRARATLLVLQRMAEGK</sequence>
<dbReference type="Proteomes" id="UP001221838">
    <property type="component" value="Unassembled WGS sequence"/>
</dbReference>
<proteinExistence type="predicted"/>
<feature type="region of interest" description="Disordered" evidence="2">
    <location>
        <begin position="1"/>
        <end position="23"/>
    </location>
</feature>
<evidence type="ECO:0000256" key="1">
    <source>
        <dbReference type="PROSITE-ProRule" id="PRU00339"/>
    </source>
</evidence>
<accession>A0ABT5DQS3</accession>
<evidence type="ECO:0000256" key="2">
    <source>
        <dbReference type="SAM" id="MobiDB-lite"/>
    </source>
</evidence>
<dbReference type="Gene3D" id="1.25.40.10">
    <property type="entry name" value="Tetratricopeptide repeat domain"/>
    <property type="match status" value="1"/>
</dbReference>
<dbReference type="PROSITE" id="PS50005">
    <property type="entry name" value="TPR"/>
    <property type="match status" value="1"/>
</dbReference>
<dbReference type="InterPro" id="IPR011990">
    <property type="entry name" value="TPR-like_helical_dom_sf"/>
</dbReference>
<dbReference type="SUPFAM" id="SSF48452">
    <property type="entry name" value="TPR-like"/>
    <property type="match status" value="1"/>
</dbReference>
<keyword evidence="4" id="KW-1185">Reference proteome</keyword>
<comment type="caution">
    <text evidence="3">The sequence shown here is derived from an EMBL/GenBank/DDBJ whole genome shotgun (WGS) entry which is preliminary data.</text>
</comment>
<evidence type="ECO:0000313" key="3">
    <source>
        <dbReference type="EMBL" id="MDC0714721.1"/>
    </source>
</evidence>
<dbReference type="EMBL" id="JAQNDM010000002">
    <property type="protein sequence ID" value="MDC0714721.1"/>
    <property type="molecule type" value="Genomic_DNA"/>
</dbReference>
<reference evidence="3 4" key="1">
    <citation type="submission" date="2022-11" db="EMBL/GenBank/DDBJ databases">
        <title>Minimal conservation of predation-associated metabolite biosynthetic gene clusters underscores biosynthetic potential of Myxococcota including descriptions for ten novel species: Archangium lansinium sp. nov., Myxococcus landrumus sp. nov., Nannocystis bai.</title>
        <authorList>
            <person name="Ahearne A."/>
            <person name="Stevens C."/>
            <person name="Dowd S."/>
        </authorList>
    </citation>
    <scope>NUCLEOTIDE SEQUENCE [LARGE SCALE GENOMIC DNA]</scope>
    <source>
        <strain evidence="3 4">NCWAL01</strain>
    </source>
</reference>
<dbReference type="InterPro" id="IPR019734">
    <property type="entry name" value="TPR_rpt"/>
</dbReference>
<dbReference type="SMART" id="SM00028">
    <property type="entry name" value="TPR"/>
    <property type="match status" value="2"/>
</dbReference>
<dbReference type="RefSeq" id="WP_272145411.1">
    <property type="nucleotide sequence ID" value="NZ_JAQNDM010000002.1"/>
</dbReference>
<feature type="repeat" description="TPR" evidence="1">
    <location>
        <begin position="110"/>
        <end position="143"/>
    </location>
</feature>
<gene>
    <name evidence="3" type="ORF">POL68_40100</name>
</gene>
<organism evidence="3 4">
    <name type="scientific">Stigmatella ashevillensis</name>
    <dbReference type="NCBI Taxonomy" id="2995309"/>
    <lineage>
        <taxon>Bacteria</taxon>
        <taxon>Pseudomonadati</taxon>
        <taxon>Myxococcota</taxon>
        <taxon>Myxococcia</taxon>
        <taxon>Myxococcales</taxon>
        <taxon>Cystobacterineae</taxon>
        <taxon>Archangiaceae</taxon>
        <taxon>Stigmatella</taxon>
    </lineage>
</organism>
<keyword evidence="1" id="KW-0802">TPR repeat</keyword>
<dbReference type="Pfam" id="PF13432">
    <property type="entry name" value="TPR_16"/>
    <property type="match status" value="1"/>
</dbReference>
<name>A0ABT5DQS3_9BACT</name>
<evidence type="ECO:0000313" key="4">
    <source>
        <dbReference type="Proteomes" id="UP001221838"/>
    </source>
</evidence>